<evidence type="ECO:0000256" key="6">
    <source>
        <dbReference type="ARBA" id="ARBA00029467"/>
    </source>
</evidence>
<keyword evidence="10" id="KW-1185">Reference proteome</keyword>
<dbReference type="InterPro" id="IPR052222">
    <property type="entry name" value="DESIGUAL"/>
</dbReference>
<dbReference type="AlphaFoldDB" id="A0A5J9U7E8"/>
<dbReference type="Proteomes" id="UP000324897">
    <property type="component" value="Chromosome 7"/>
</dbReference>
<feature type="compositionally biased region" description="Low complexity" evidence="7">
    <location>
        <begin position="167"/>
        <end position="176"/>
    </location>
</feature>
<feature type="transmembrane region" description="Helical" evidence="8">
    <location>
        <begin position="136"/>
        <end position="158"/>
    </location>
</feature>
<reference evidence="9 10" key="1">
    <citation type="journal article" date="2019" name="Sci. Rep.">
        <title>A high-quality genome of Eragrostis curvula grass provides insights into Poaceae evolution and supports new strategies to enhance forage quality.</title>
        <authorList>
            <person name="Carballo J."/>
            <person name="Santos B.A.C.M."/>
            <person name="Zappacosta D."/>
            <person name="Garbus I."/>
            <person name="Selva J.P."/>
            <person name="Gallo C.A."/>
            <person name="Diaz A."/>
            <person name="Albertini E."/>
            <person name="Caccamo M."/>
            <person name="Echenique V."/>
        </authorList>
    </citation>
    <scope>NUCLEOTIDE SEQUENCE [LARGE SCALE GENOMIC DNA]</scope>
    <source>
        <strain evidence="10">cv. Victoria</strain>
        <tissue evidence="9">Leaf</tissue>
    </source>
</reference>
<dbReference type="PANTHER" id="PTHR31769">
    <property type="entry name" value="OS07G0462200 PROTEIN-RELATED"/>
    <property type="match status" value="1"/>
</dbReference>
<dbReference type="GO" id="GO:0012505">
    <property type="term" value="C:endomembrane system"/>
    <property type="evidence" value="ECO:0007669"/>
    <property type="project" value="UniProtKB-SubCell"/>
</dbReference>
<comment type="subcellular location">
    <subcellularLocation>
        <location evidence="1">Endomembrane system</location>
        <topology evidence="1">Multi-pass membrane protein</topology>
    </subcellularLocation>
</comment>
<name>A0A5J9U7E8_9POAL</name>
<feature type="transmembrane region" description="Helical" evidence="8">
    <location>
        <begin position="90"/>
        <end position="116"/>
    </location>
</feature>
<evidence type="ECO:0000313" key="9">
    <source>
        <dbReference type="EMBL" id="TVU19535.1"/>
    </source>
</evidence>
<evidence type="ECO:0000256" key="1">
    <source>
        <dbReference type="ARBA" id="ARBA00004127"/>
    </source>
</evidence>
<comment type="similarity">
    <text evidence="6">Belongs to the DESIGUAL family.</text>
</comment>
<evidence type="ECO:0000256" key="8">
    <source>
        <dbReference type="SAM" id="Phobius"/>
    </source>
</evidence>
<feature type="non-terminal residue" evidence="9">
    <location>
        <position position="1"/>
    </location>
</feature>
<keyword evidence="3" id="KW-0732">Signal</keyword>
<dbReference type="EMBL" id="RWGY01000029">
    <property type="protein sequence ID" value="TVU19535.1"/>
    <property type="molecule type" value="Genomic_DNA"/>
</dbReference>
<keyword evidence="5 8" id="KW-0472">Membrane</keyword>
<sequence length="208" mass="20960">METGAIVVSAVVGLFGVASAILGFVAEAKKLTPHDIDLSRSKCVYPANPAFALASCALLLLVVAQIIASAAGGCCGCCRPQAGASRTNRVLGIVASVLSWIAALFAGASYLQGAAWNAATTRYPVQGRCYILKGGVLTRGAVLSLVATALGIVSYIMLTRAPPPPTTAAAGTQPKANDGLNPPAVGLPQWPAQGHGQAPNPHHGGVVV</sequence>
<gene>
    <name evidence="9" type="ORF">EJB05_35687</name>
</gene>
<dbReference type="OrthoDB" id="693611at2759"/>
<keyword evidence="2 8" id="KW-0812">Transmembrane</keyword>
<evidence type="ECO:0000256" key="2">
    <source>
        <dbReference type="ARBA" id="ARBA00022692"/>
    </source>
</evidence>
<dbReference type="InterPro" id="IPR009606">
    <property type="entry name" value="DEAL/Modifying_wall_lignin1/2"/>
</dbReference>
<evidence type="ECO:0000313" key="10">
    <source>
        <dbReference type="Proteomes" id="UP000324897"/>
    </source>
</evidence>
<comment type="caution">
    <text evidence="9">The sequence shown here is derived from an EMBL/GenBank/DDBJ whole genome shotgun (WGS) entry which is preliminary data.</text>
</comment>
<dbReference type="Pfam" id="PF06749">
    <property type="entry name" value="DUF1218"/>
    <property type="match status" value="1"/>
</dbReference>
<accession>A0A5J9U7E8</accession>
<feature type="transmembrane region" description="Helical" evidence="8">
    <location>
        <begin position="52"/>
        <end position="78"/>
    </location>
</feature>
<organism evidence="9 10">
    <name type="scientific">Eragrostis curvula</name>
    <name type="common">weeping love grass</name>
    <dbReference type="NCBI Taxonomy" id="38414"/>
    <lineage>
        <taxon>Eukaryota</taxon>
        <taxon>Viridiplantae</taxon>
        <taxon>Streptophyta</taxon>
        <taxon>Embryophyta</taxon>
        <taxon>Tracheophyta</taxon>
        <taxon>Spermatophyta</taxon>
        <taxon>Magnoliopsida</taxon>
        <taxon>Liliopsida</taxon>
        <taxon>Poales</taxon>
        <taxon>Poaceae</taxon>
        <taxon>PACMAD clade</taxon>
        <taxon>Chloridoideae</taxon>
        <taxon>Eragrostideae</taxon>
        <taxon>Eragrostidinae</taxon>
        <taxon>Eragrostis</taxon>
    </lineage>
</organism>
<feature type="region of interest" description="Disordered" evidence="7">
    <location>
        <begin position="166"/>
        <end position="208"/>
    </location>
</feature>
<protein>
    <submittedName>
        <fullName evidence="9">Uncharacterized protein</fullName>
    </submittedName>
</protein>
<dbReference type="Gramene" id="TVU19535">
    <property type="protein sequence ID" value="TVU19535"/>
    <property type="gene ID" value="EJB05_35687"/>
</dbReference>
<evidence type="ECO:0000256" key="5">
    <source>
        <dbReference type="ARBA" id="ARBA00023136"/>
    </source>
</evidence>
<evidence type="ECO:0000256" key="3">
    <source>
        <dbReference type="ARBA" id="ARBA00022729"/>
    </source>
</evidence>
<proteinExistence type="inferred from homology"/>
<evidence type="ECO:0000256" key="7">
    <source>
        <dbReference type="SAM" id="MobiDB-lite"/>
    </source>
</evidence>
<evidence type="ECO:0000256" key="4">
    <source>
        <dbReference type="ARBA" id="ARBA00022989"/>
    </source>
</evidence>
<keyword evidence="4 8" id="KW-1133">Transmembrane helix</keyword>